<dbReference type="AlphaFoldDB" id="A0A1H6KP24"/>
<organism evidence="1 2">
    <name type="scientific">Mycolicibacterium rutilum</name>
    <name type="common">Mycobacterium rutilum</name>
    <dbReference type="NCBI Taxonomy" id="370526"/>
    <lineage>
        <taxon>Bacteria</taxon>
        <taxon>Bacillati</taxon>
        <taxon>Actinomycetota</taxon>
        <taxon>Actinomycetes</taxon>
        <taxon>Mycobacteriales</taxon>
        <taxon>Mycobacteriaceae</taxon>
        <taxon>Mycolicibacterium</taxon>
    </lineage>
</organism>
<evidence type="ECO:0000313" key="1">
    <source>
        <dbReference type="EMBL" id="SEH73590.1"/>
    </source>
</evidence>
<dbReference type="EMBL" id="LT629971">
    <property type="protein sequence ID" value="SEH73590.1"/>
    <property type="molecule type" value="Genomic_DNA"/>
</dbReference>
<gene>
    <name evidence="1" type="ORF">SAMN04489835_3460</name>
</gene>
<reference evidence="2" key="1">
    <citation type="submission" date="2016-10" db="EMBL/GenBank/DDBJ databases">
        <authorList>
            <person name="Varghese N."/>
            <person name="Submissions S."/>
        </authorList>
    </citation>
    <scope>NUCLEOTIDE SEQUENCE [LARGE SCALE GENOMIC DNA]</scope>
    <source>
        <strain evidence="2">DSM 45405</strain>
    </source>
</reference>
<accession>A0A1H6KP24</accession>
<name>A0A1H6KP24_MYCRU</name>
<protein>
    <submittedName>
        <fullName evidence="1">Uncharacterized protein</fullName>
    </submittedName>
</protein>
<dbReference type="STRING" id="370526.SAMN04489835_3460"/>
<sequence>MFARAVATARRKSAGRVAADATLMNSTTPTPRLLNAFGTTRYTSFSSSGVSAAFAGPVTDAAAAPSARVSDRVVVSVPTNCAGLSAAPTGTVTAACTA</sequence>
<dbReference type="Proteomes" id="UP000182915">
    <property type="component" value="Chromosome I"/>
</dbReference>
<proteinExistence type="predicted"/>
<evidence type="ECO:0000313" key="2">
    <source>
        <dbReference type="Proteomes" id="UP000182915"/>
    </source>
</evidence>
<dbReference type="RefSeq" id="WP_157897719.1">
    <property type="nucleotide sequence ID" value="NZ_LT629971.1"/>
</dbReference>
<keyword evidence="2" id="KW-1185">Reference proteome</keyword>